<sequence>MAGGCAGGRIDGKRYYDYRGVRLPPFCRERMDDIAAFPVRDDDLWIVTYPKSGSRLLQELVFLLSQGPDPDELGLMNIAEQIPILEYPQPGLDILKELKTARIIKSHLPYQFLPTGLQSSPAKVVYLARNPKDLVVSYYHFHRSLRSMSYRGTFPDFCQRFLTDKLGYGSWFKHVSEFWKHQQDNNILFLKHEDFHKNLDGVISALSTFLRVSYTQEQMDATVNYCQELANLCCSSEALPTNHGCVGLWKDLFTVSLNEKFDDVYWQQIPKEGLAFDFQLS</sequence>
<dbReference type="Gene3D" id="3.40.50.300">
    <property type="entry name" value="P-loop containing nucleotide triphosphate hydrolases"/>
    <property type="match status" value="1"/>
</dbReference>
<keyword evidence="6" id="KW-1185">Reference proteome</keyword>
<evidence type="ECO:0000259" key="4">
    <source>
        <dbReference type="Pfam" id="PF00685"/>
    </source>
</evidence>
<dbReference type="PANTHER" id="PTHR11783">
    <property type="entry name" value="SULFOTRANSFERASE SULT"/>
    <property type="match status" value="1"/>
</dbReference>
<dbReference type="Proteomes" id="UP000694388">
    <property type="component" value="Unplaced"/>
</dbReference>
<keyword evidence="2 3" id="KW-0808">Transferase</keyword>
<evidence type="ECO:0000256" key="1">
    <source>
        <dbReference type="ARBA" id="ARBA00005771"/>
    </source>
</evidence>
<comment type="similarity">
    <text evidence="1 3">Belongs to the sulfotransferase 1 family.</text>
</comment>
<protein>
    <recommendedName>
        <fullName evidence="3">Sulfotransferase</fullName>
        <ecNumber evidence="3">2.8.2.-</ecNumber>
    </recommendedName>
</protein>
<dbReference type="InterPro" id="IPR000863">
    <property type="entry name" value="Sulfotransferase_dom"/>
</dbReference>
<name>A0A8C4R8K4_EPTBU</name>
<dbReference type="GO" id="GO:0008146">
    <property type="term" value="F:sulfotransferase activity"/>
    <property type="evidence" value="ECO:0007669"/>
    <property type="project" value="InterPro"/>
</dbReference>
<proteinExistence type="inferred from homology"/>
<reference evidence="5" key="2">
    <citation type="submission" date="2025-09" db="UniProtKB">
        <authorList>
            <consortium name="Ensembl"/>
        </authorList>
    </citation>
    <scope>IDENTIFICATION</scope>
</reference>
<dbReference type="Pfam" id="PF00685">
    <property type="entry name" value="Sulfotransfer_1"/>
    <property type="match status" value="1"/>
</dbReference>
<dbReference type="OMA" id="LEDCYQD"/>
<dbReference type="EC" id="2.8.2.-" evidence="3"/>
<dbReference type="AlphaFoldDB" id="A0A8C4R8K4"/>
<dbReference type="Ensembl" id="ENSEBUT00000027055.1">
    <property type="protein sequence ID" value="ENSEBUP00000026479.1"/>
    <property type="gene ID" value="ENSEBUG00000016303.1"/>
</dbReference>
<evidence type="ECO:0000256" key="3">
    <source>
        <dbReference type="RuleBase" id="RU361155"/>
    </source>
</evidence>
<evidence type="ECO:0000256" key="2">
    <source>
        <dbReference type="ARBA" id="ARBA00022679"/>
    </source>
</evidence>
<organism evidence="5 6">
    <name type="scientific">Eptatretus burgeri</name>
    <name type="common">Inshore hagfish</name>
    <dbReference type="NCBI Taxonomy" id="7764"/>
    <lineage>
        <taxon>Eukaryota</taxon>
        <taxon>Metazoa</taxon>
        <taxon>Chordata</taxon>
        <taxon>Craniata</taxon>
        <taxon>Vertebrata</taxon>
        <taxon>Cyclostomata</taxon>
        <taxon>Myxini</taxon>
        <taxon>Myxiniformes</taxon>
        <taxon>Myxinidae</taxon>
        <taxon>Eptatretinae</taxon>
        <taxon>Eptatretus</taxon>
    </lineage>
</organism>
<evidence type="ECO:0000313" key="6">
    <source>
        <dbReference type="Proteomes" id="UP000694388"/>
    </source>
</evidence>
<dbReference type="InterPro" id="IPR027417">
    <property type="entry name" value="P-loop_NTPase"/>
</dbReference>
<feature type="domain" description="Sulfotransferase" evidence="4">
    <location>
        <begin position="41"/>
        <end position="268"/>
    </location>
</feature>
<dbReference type="SUPFAM" id="SSF52540">
    <property type="entry name" value="P-loop containing nucleoside triphosphate hydrolases"/>
    <property type="match status" value="1"/>
</dbReference>
<accession>A0A8C4R8K4</accession>
<dbReference type="GeneTree" id="ENSGT00940000158662"/>
<reference evidence="5" key="1">
    <citation type="submission" date="2025-08" db="UniProtKB">
        <authorList>
            <consortium name="Ensembl"/>
        </authorList>
    </citation>
    <scope>IDENTIFICATION</scope>
</reference>
<evidence type="ECO:0000313" key="5">
    <source>
        <dbReference type="Ensembl" id="ENSEBUP00000026479.1"/>
    </source>
</evidence>